<name>A0A2W4XDX9_9CYAN</name>
<comment type="caution">
    <text evidence="1">The sequence shown here is derived from an EMBL/GenBank/DDBJ whole genome shotgun (WGS) entry which is preliminary data.</text>
</comment>
<dbReference type="AlphaFoldDB" id="A0A2W4XDX9"/>
<protein>
    <submittedName>
        <fullName evidence="1">Uncharacterized protein</fullName>
    </submittedName>
</protein>
<proteinExistence type="predicted"/>
<evidence type="ECO:0000313" key="1">
    <source>
        <dbReference type="EMBL" id="PZO55356.1"/>
    </source>
</evidence>
<evidence type="ECO:0000313" key="2">
    <source>
        <dbReference type="Proteomes" id="UP000249794"/>
    </source>
</evidence>
<dbReference type="Proteomes" id="UP000249794">
    <property type="component" value="Unassembled WGS sequence"/>
</dbReference>
<reference evidence="1 2" key="2">
    <citation type="submission" date="2018-06" db="EMBL/GenBank/DDBJ databases">
        <title>Metagenomic assembly of (sub)arctic Cyanobacteria and their associated microbiome from non-axenic cultures.</title>
        <authorList>
            <person name="Baurain D."/>
        </authorList>
    </citation>
    <scope>NUCLEOTIDE SEQUENCE [LARGE SCALE GENOMIC DNA]</scope>
    <source>
        <strain evidence="1">ULC027bin1</strain>
    </source>
</reference>
<sequence length="162" mass="17016">MAIGSTGSTATRLSCVASQGASKGLWSLVGAIAATTISTTLATALFTPAASAQENQPQTIPNALETVTQNRSGNYYDHLTTPSRISFITGIGGFADQRLANDATALTAAVRELTILQTQNTPTVRVPDLPNPYTSSVQLLPASQNNSRVIGSELNFEPLPRR</sequence>
<gene>
    <name evidence="1" type="ORF">DCF15_10695</name>
</gene>
<dbReference type="EMBL" id="QBMP01000098">
    <property type="protein sequence ID" value="PZO55356.1"/>
    <property type="molecule type" value="Genomic_DNA"/>
</dbReference>
<organism evidence="1 2">
    <name type="scientific">Phormidesmis priestleyi</name>
    <dbReference type="NCBI Taxonomy" id="268141"/>
    <lineage>
        <taxon>Bacteria</taxon>
        <taxon>Bacillati</taxon>
        <taxon>Cyanobacteriota</taxon>
        <taxon>Cyanophyceae</taxon>
        <taxon>Leptolyngbyales</taxon>
        <taxon>Leptolyngbyaceae</taxon>
        <taxon>Phormidesmis</taxon>
    </lineage>
</organism>
<reference evidence="2" key="1">
    <citation type="submission" date="2018-04" db="EMBL/GenBank/DDBJ databases">
        <authorList>
            <person name="Cornet L."/>
        </authorList>
    </citation>
    <scope>NUCLEOTIDE SEQUENCE [LARGE SCALE GENOMIC DNA]</scope>
</reference>
<accession>A0A2W4XDX9</accession>